<gene>
    <name evidence="11" type="ORF">ALC62_15859</name>
</gene>
<evidence type="ECO:0000256" key="7">
    <source>
        <dbReference type="ARBA" id="ARBA00023136"/>
    </source>
</evidence>
<evidence type="ECO:0000256" key="3">
    <source>
        <dbReference type="ARBA" id="ARBA00004654"/>
    </source>
</evidence>
<dbReference type="GO" id="GO:0030496">
    <property type="term" value="C:midbody"/>
    <property type="evidence" value="ECO:0007669"/>
    <property type="project" value="UniProtKB-SubCell"/>
</dbReference>
<feature type="coiled-coil region" evidence="8">
    <location>
        <begin position="231"/>
        <end position="265"/>
    </location>
</feature>
<feature type="coiled-coil region" evidence="8">
    <location>
        <begin position="97"/>
        <end position="206"/>
    </location>
</feature>
<keyword evidence="7" id="KW-0472">Membrane</keyword>
<sequence length="358" mass="40812">MELNFCEKTADRDDHVSFTGEGPSSGGPGAGLEYDLWEGQFQFVGQQPPPPPSSPSSLRSDRQPPRRRGYRLDEQVQMIQEQMDALADTKSVGEERYARAKQENATLQARILMLEEAAKDAETRAEERLQAEQRRHREWACRLERERQLQLENCAIKLQAAELDSASLREEIARVREQLERARTDKTRLENDLREARREADAARESERHAISRANEAHHMLDVMREELSLRGEDQQRLEELVQQVAQLQARNKSLEESRDELQAAAALQAGRELIMLNPCNNNAEKGPTSLAVELLAGMNPDQIDGQGELSEPCTMAELKQAIKEQQEVNTQLRTYIDGILLNIVENYPQLLEVKQMH</sequence>
<dbReference type="InterPro" id="IPR057316">
    <property type="entry name" value="Rab11-FIP3/4_dom"/>
</dbReference>
<feature type="domain" description="FIP-RBD" evidence="10">
    <location>
        <begin position="293"/>
        <end position="355"/>
    </location>
</feature>
<reference evidence="11 12" key="1">
    <citation type="submission" date="2016-03" db="EMBL/GenBank/DDBJ databases">
        <title>Cyphomyrmex costatus WGS genome.</title>
        <authorList>
            <person name="Nygaard S."/>
            <person name="Hu H."/>
            <person name="Boomsma J."/>
            <person name="Zhang G."/>
        </authorList>
    </citation>
    <scope>NUCLEOTIDE SEQUENCE [LARGE SCALE GENOMIC DNA]</scope>
    <source>
        <strain evidence="11">MS0001</strain>
        <tissue evidence="11">Whole body</tissue>
    </source>
</reference>
<evidence type="ECO:0000256" key="8">
    <source>
        <dbReference type="SAM" id="Coils"/>
    </source>
</evidence>
<evidence type="ECO:0000256" key="5">
    <source>
        <dbReference type="ARBA" id="ARBA00022753"/>
    </source>
</evidence>
<organism evidence="11 12">
    <name type="scientific">Cyphomyrmex costatus</name>
    <dbReference type="NCBI Taxonomy" id="456900"/>
    <lineage>
        <taxon>Eukaryota</taxon>
        <taxon>Metazoa</taxon>
        <taxon>Ecdysozoa</taxon>
        <taxon>Arthropoda</taxon>
        <taxon>Hexapoda</taxon>
        <taxon>Insecta</taxon>
        <taxon>Pterygota</taxon>
        <taxon>Neoptera</taxon>
        <taxon>Endopterygota</taxon>
        <taxon>Hymenoptera</taxon>
        <taxon>Apocrita</taxon>
        <taxon>Aculeata</taxon>
        <taxon>Formicoidea</taxon>
        <taxon>Formicidae</taxon>
        <taxon>Myrmicinae</taxon>
        <taxon>Cyphomyrmex</taxon>
    </lineage>
</organism>
<dbReference type="Pfam" id="PF09457">
    <property type="entry name" value="RBD-FIP"/>
    <property type="match status" value="1"/>
</dbReference>
<name>A0A195C000_9HYME</name>
<dbReference type="Proteomes" id="UP000078542">
    <property type="component" value="Unassembled WGS sequence"/>
</dbReference>
<keyword evidence="6 8" id="KW-0175">Coiled coil</keyword>
<dbReference type="InterPro" id="IPR019018">
    <property type="entry name" value="Rab-bd_FIP-RBD"/>
</dbReference>
<dbReference type="InterPro" id="IPR051977">
    <property type="entry name" value="Rab11-interacting_regulator"/>
</dbReference>
<proteinExistence type="predicted"/>
<evidence type="ECO:0000256" key="2">
    <source>
        <dbReference type="ARBA" id="ARBA00004626"/>
    </source>
</evidence>
<dbReference type="Pfam" id="PF25450">
    <property type="entry name" value="Rab11-FIP3"/>
    <property type="match status" value="1"/>
</dbReference>
<dbReference type="AlphaFoldDB" id="A0A195C000"/>
<dbReference type="GO" id="GO:0030139">
    <property type="term" value="C:endocytic vesicle"/>
    <property type="evidence" value="ECO:0007669"/>
    <property type="project" value="TreeGrafter"/>
</dbReference>
<dbReference type="GO" id="GO:0032465">
    <property type="term" value="P:regulation of cytokinesis"/>
    <property type="evidence" value="ECO:0007669"/>
    <property type="project" value="TreeGrafter"/>
</dbReference>
<evidence type="ECO:0000313" key="11">
    <source>
        <dbReference type="EMBL" id="KYM93501.1"/>
    </source>
</evidence>
<dbReference type="GO" id="GO:0055038">
    <property type="term" value="C:recycling endosome membrane"/>
    <property type="evidence" value="ECO:0007669"/>
    <property type="project" value="UniProtKB-SubCell"/>
</dbReference>
<keyword evidence="12" id="KW-1185">Reference proteome</keyword>
<feature type="region of interest" description="Disordered" evidence="9">
    <location>
        <begin position="1"/>
        <end position="71"/>
    </location>
</feature>
<evidence type="ECO:0000313" key="12">
    <source>
        <dbReference type="Proteomes" id="UP000078542"/>
    </source>
</evidence>
<dbReference type="GO" id="GO:0032456">
    <property type="term" value="P:endocytic recycling"/>
    <property type="evidence" value="ECO:0007669"/>
    <property type="project" value="TreeGrafter"/>
</dbReference>
<dbReference type="EMBL" id="KQ978501">
    <property type="protein sequence ID" value="KYM93501.1"/>
    <property type="molecule type" value="Genomic_DNA"/>
</dbReference>
<dbReference type="PROSITE" id="PS51511">
    <property type="entry name" value="FIP_RBD"/>
    <property type="match status" value="1"/>
</dbReference>
<dbReference type="PANTHER" id="PTHR15726:SF7">
    <property type="entry name" value="NUCLEAR FALLOUT, ISOFORM J"/>
    <property type="match status" value="1"/>
</dbReference>
<accession>A0A195C000</accession>
<evidence type="ECO:0000256" key="4">
    <source>
        <dbReference type="ARBA" id="ARBA00022448"/>
    </source>
</evidence>
<keyword evidence="5" id="KW-0967">Endosome</keyword>
<protein>
    <submittedName>
        <fullName evidence="11">Rab11 family-interacting protein 3</fullName>
    </submittedName>
</protein>
<dbReference type="GO" id="GO:0032154">
    <property type="term" value="C:cleavage furrow"/>
    <property type="evidence" value="ECO:0007669"/>
    <property type="project" value="UniProtKB-SubCell"/>
</dbReference>
<evidence type="ECO:0000256" key="6">
    <source>
        <dbReference type="ARBA" id="ARBA00023054"/>
    </source>
</evidence>
<keyword evidence="4" id="KW-0813">Transport</keyword>
<dbReference type="Gene3D" id="1.20.5.2440">
    <property type="match status" value="1"/>
</dbReference>
<dbReference type="InterPro" id="IPR037245">
    <property type="entry name" value="FIP-RBD_C_sf"/>
</dbReference>
<evidence type="ECO:0000256" key="9">
    <source>
        <dbReference type="SAM" id="MobiDB-lite"/>
    </source>
</evidence>
<evidence type="ECO:0000259" key="10">
    <source>
        <dbReference type="PROSITE" id="PS51511"/>
    </source>
</evidence>
<evidence type="ECO:0000256" key="1">
    <source>
        <dbReference type="ARBA" id="ARBA00004214"/>
    </source>
</evidence>
<dbReference type="STRING" id="456900.A0A195C000"/>
<dbReference type="SUPFAM" id="SSF144270">
    <property type="entry name" value="Eferin C-derminal domain-like"/>
    <property type="match status" value="1"/>
</dbReference>
<feature type="compositionally biased region" description="Basic and acidic residues" evidence="9">
    <location>
        <begin position="59"/>
        <end position="71"/>
    </location>
</feature>
<dbReference type="PANTHER" id="PTHR15726">
    <property type="entry name" value="RAB11-FAMILY INTERACTING PROTEIN"/>
    <property type="match status" value="1"/>
</dbReference>
<comment type="subcellular location">
    <subcellularLocation>
        <location evidence="2">Cleavage furrow</location>
    </subcellularLocation>
    <subcellularLocation>
        <location evidence="1">Midbody</location>
    </subcellularLocation>
    <subcellularLocation>
        <location evidence="3">Recycling endosome membrane</location>
        <topology evidence="3">Peripheral membrane protein</topology>
    </subcellularLocation>
</comment>